<keyword evidence="7 9" id="KW-1133">Transmembrane helix</keyword>
<dbReference type="Proteomes" id="UP000195437">
    <property type="component" value="Chromosome"/>
</dbReference>
<dbReference type="SMART" id="SM00382">
    <property type="entry name" value="AAA"/>
    <property type="match status" value="1"/>
</dbReference>
<dbReference type="Pfam" id="PF00005">
    <property type="entry name" value="ABC_tran"/>
    <property type="match status" value="1"/>
</dbReference>
<dbReference type="KEGG" id="tum:CBW65_23335"/>
<keyword evidence="4 9" id="KW-0812">Transmembrane</keyword>
<dbReference type="AlphaFoldDB" id="A0A1Y0IUI5"/>
<keyword evidence="6 12" id="KW-0067">ATP-binding</keyword>
<keyword evidence="8 9" id="KW-0472">Membrane</keyword>
<evidence type="ECO:0000313" key="12">
    <source>
        <dbReference type="EMBL" id="ARU63619.1"/>
    </source>
</evidence>
<dbReference type="PROSITE" id="PS50893">
    <property type="entry name" value="ABC_TRANSPORTER_2"/>
    <property type="match status" value="1"/>
</dbReference>
<evidence type="ECO:0000256" key="1">
    <source>
        <dbReference type="ARBA" id="ARBA00004651"/>
    </source>
</evidence>
<dbReference type="PROSITE" id="PS50929">
    <property type="entry name" value="ABC_TM1F"/>
    <property type="match status" value="1"/>
</dbReference>
<feature type="transmembrane region" description="Helical" evidence="9">
    <location>
        <begin position="75"/>
        <end position="93"/>
    </location>
</feature>
<dbReference type="InterPro" id="IPR039421">
    <property type="entry name" value="Type_1_exporter"/>
</dbReference>
<keyword evidence="5" id="KW-0547">Nucleotide-binding</keyword>
<evidence type="ECO:0000256" key="8">
    <source>
        <dbReference type="ARBA" id="ARBA00023136"/>
    </source>
</evidence>
<dbReference type="GO" id="GO:0015421">
    <property type="term" value="F:ABC-type oligopeptide transporter activity"/>
    <property type="evidence" value="ECO:0007669"/>
    <property type="project" value="TreeGrafter"/>
</dbReference>
<evidence type="ECO:0000256" key="5">
    <source>
        <dbReference type="ARBA" id="ARBA00022741"/>
    </source>
</evidence>
<evidence type="ECO:0000256" key="6">
    <source>
        <dbReference type="ARBA" id="ARBA00022840"/>
    </source>
</evidence>
<feature type="domain" description="ABC transporter" evidence="10">
    <location>
        <begin position="359"/>
        <end position="599"/>
    </location>
</feature>
<dbReference type="FunFam" id="3.40.50.300:FF:000221">
    <property type="entry name" value="Multidrug ABC transporter ATP-binding protein"/>
    <property type="match status" value="1"/>
</dbReference>
<evidence type="ECO:0000259" key="10">
    <source>
        <dbReference type="PROSITE" id="PS50893"/>
    </source>
</evidence>
<dbReference type="PANTHER" id="PTHR43394">
    <property type="entry name" value="ATP-DEPENDENT PERMEASE MDL1, MITOCHONDRIAL"/>
    <property type="match status" value="1"/>
</dbReference>
<evidence type="ECO:0000256" key="7">
    <source>
        <dbReference type="ARBA" id="ARBA00022989"/>
    </source>
</evidence>
<evidence type="ECO:0000256" key="9">
    <source>
        <dbReference type="SAM" id="Phobius"/>
    </source>
</evidence>
<organism evidence="12 13">
    <name type="scientific">Tumebacillus avium</name>
    <dbReference type="NCBI Taxonomy" id="1903704"/>
    <lineage>
        <taxon>Bacteria</taxon>
        <taxon>Bacillati</taxon>
        <taxon>Bacillota</taxon>
        <taxon>Bacilli</taxon>
        <taxon>Bacillales</taxon>
        <taxon>Alicyclobacillaceae</taxon>
        <taxon>Tumebacillus</taxon>
    </lineage>
</organism>
<evidence type="ECO:0000256" key="2">
    <source>
        <dbReference type="ARBA" id="ARBA00022448"/>
    </source>
</evidence>
<dbReference type="PROSITE" id="PS00211">
    <property type="entry name" value="ABC_TRANSPORTER_1"/>
    <property type="match status" value="1"/>
</dbReference>
<sequence length="624" mass="70425">MSTGKPQEVVTLRNVFQAFVFWPRIFRLLWSVDSFTLLSLLFLQLLQGLAPVAALLVTTQLINSVMLSWEQGVSVLYTSFALFVGVVVVRQLIGLVQTYQEGLFQTRLSNKINQTIIEKAVALGLADFENSDVQDQLKRAQQEASFRPYQIMKQMFGVITGVVTMVSAAGVLIAWKWWIAFALMLMPVASFVSFMRLSQQQFEYEYHRAPLRRESWYWSYLLTHDKAVKEVRLYQLGDYLLGKYMEILKTFFAQDKLLARKRLLISLLFETITLTLTSSMVFLVLLASYTKEILIGNLFGYVQAITLTQSTSQAVVQGLIQLCQNNLYIKQLFYFLDLDSTVQKPSAKTLPEAPPLDTVEFRNVTFRYDGRKEDALKNVSFTLRRGETLAIVGKNGSGKSTLVKVLTGLYPGFQGEILLNGEPVQAYDLDSLQRRVGVVFQDFMQYESDMRHNIGFGNLPYLQDDGKIYGAAERAGIDGLLDGMPQGLDTKLGRWLAQGYQLSGGQWQRVAIARAFLREADLYVLDEPSSFLDPVAEADVFHKFQQLINNRLGIFISHRYSSVRFADKIMVLDQGQIVELGSHDELMAQDGMYAELYNLQVSAYLDDNKGGAEDGSSKVAVAAD</sequence>
<protein>
    <submittedName>
        <fullName evidence="12">ABC transporter ATP-binding protein</fullName>
    </submittedName>
</protein>
<dbReference type="InterPro" id="IPR011527">
    <property type="entry name" value="ABC1_TM_dom"/>
</dbReference>
<gene>
    <name evidence="12" type="ORF">CBW65_23335</name>
</gene>
<dbReference type="RefSeq" id="WP_087458954.1">
    <property type="nucleotide sequence ID" value="NZ_CP021434.1"/>
</dbReference>
<name>A0A1Y0IUI5_9BACL</name>
<dbReference type="GO" id="GO:0016887">
    <property type="term" value="F:ATP hydrolysis activity"/>
    <property type="evidence" value="ECO:0007669"/>
    <property type="project" value="InterPro"/>
</dbReference>
<dbReference type="Gene3D" id="3.40.50.300">
    <property type="entry name" value="P-loop containing nucleotide triphosphate hydrolases"/>
    <property type="match status" value="1"/>
</dbReference>
<keyword evidence="13" id="KW-1185">Reference proteome</keyword>
<dbReference type="InterPro" id="IPR003593">
    <property type="entry name" value="AAA+_ATPase"/>
</dbReference>
<dbReference type="InterPro" id="IPR027417">
    <property type="entry name" value="P-loop_NTPase"/>
</dbReference>
<evidence type="ECO:0000256" key="3">
    <source>
        <dbReference type="ARBA" id="ARBA00022475"/>
    </source>
</evidence>
<dbReference type="SUPFAM" id="SSF90123">
    <property type="entry name" value="ABC transporter transmembrane region"/>
    <property type="match status" value="1"/>
</dbReference>
<dbReference type="GO" id="GO:0005886">
    <property type="term" value="C:plasma membrane"/>
    <property type="evidence" value="ECO:0007669"/>
    <property type="project" value="UniProtKB-SubCell"/>
</dbReference>
<keyword evidence="3" id="KW-1003">Cell membrane</keyword>
<dbReference type="InterPro" id="IPR003439">
    <property type="entry name" value="ABC_transporter-like_ATP-bd"/>
</dbReference>
<comment type="subcellular location">
    <subcellularLocation>
        <location evidence="1">Cell membrane</location>
        <topology evidence="1">Multi-pass membrane protein</topology>
    </subcellularLocation>
</comment>
<dbReference type="InterPro" id="IPR036640">
    <property type="entry name" value="ABC1_TM_sf"/>
</dbReference>
<dbReference type="PANTHER" id="PTHR43394:SF1">
    <property type="entry name" value="ATP-BINDING CASSETTE SUB-FAMILY B MEMBER 10, MITOCHONDRIAL"/>
    <property type="match status" value="1"/>
</dbReference>
<feature type="transmembrane region" description="Helical" evidence="9">
    <location>
        <begin position="263"/>
        <end position="289"/>
    </location>
</feature>
<feature type="transmembrane region" description="Helical" evidence="9">
    <location>
        <begin position="179"/>
        <end position="198"/>
    </location>
</feature>
<dbReference type="OrthoDB" id="1240423at2"/>
<feature type="domain" description="ABC transmembrane type-1" evidence="11">
    <location>
        <begin position="40"/>
        <end position="322"/>
    </location>
</feature>
<dbReference type="Gene3D" id="1.20.1560.10">
    <property type="entry name" value="ABC transporter type 1, transmembrane domain"/>
    <property type="match status" value="1"/>
</dbReference>
<reference evidence="13" key="1">
    <citation type="submission" date="2017-05" db="EMBL/GenBank/DDBJ databases">
        <authorList>
            <person name="Sung H."/>
        </authorList>
    </citation>
    <scope>NUCLEOTIDE SEQUENCE [LARGE SCALE GENOMIC DNA]</scope>
    <source>
        <strain evidence="13">AR23208</strain>
    </source>
</reference>
<accession>A0A1Y0IUI5</accession>
<dbReference type="SUPFAM" id="SSF52540">
    <property type="entry name" value="P-loop containing nucleoside triphosphate hydrolases"/>
    <property type="match status" value="1"/>
</dbReference>
<dbReference type="EMBL" id="CP021434">
    <property type="protein sequence ID" value="ARU63619.1"/>
    <property type="molecule type" value="Genomic_DNA"/>
</dbReference>
<feature type="transmembrane region" description="Helical" evidence="9">
    <location>
        <begin position="155"/>
        <end position="173"/>
    </location>
</feature>
<dbReference type="GO" id="GO:0005524">
    <property type="term" value="F:ATP binding"/>
    <property type="evidence" value="ECO:0007669"/>
    <property type="project" value="UniProtKB-KW"/>
</dbReference>
<evidence type="ECO:0000259" key="11">
    <source>
        <dbReference type="PROSITE" id="PS50929"/>
    </source>
</evidence>
<evidence type="ECO:0000256" key="4">
    <source>
        <dbReference type="ARBA" id="ARBA00022692"/>
    </source>
</evidence>
<dbReference type="InterPro" id="IPR017871">
    <property type="entry name" value="ABC_transporter-like_CS"/>
</dbReference>
<keyword evidence="2" id="KW-0813">Transport</keyword>
<evidence type="ECO:0000313" key="13">
    <source>
        <dbReference type="Proteomes" id="UP000195437"/>
    </source>
</evidence>
<proteinExistence type="predicted"/>